<name>A0ABP6ULI3_9FLAO</name>
<protein>
    <submittedName>
        <fullName evidence="1">Uncharacterized protein</fullName>
    </submittedName>
</protein>
<dbReference type="EMBL" id="BAABCW010000010">
    <property type="protein sequence ID" value="GAA3511157.1"/>
    <property type="molecule type" value="Genomic_DNA"/>
</dbReference>
<dbReference type="Proteomes" id="UP001500459">
    <property type="component" value="Unassembled WGS sequence"/>
</dbReference>
<proteinExistence type="predicted"/>
<sequence length="59" mass="7041">MFLENSILLLNGNTSGLFKDLKLDHYKDPIYKYICNSNNLKNEFTKANISRDTRQNYFY</sequence>
<organism evidence="1 2">
    <name type="scientific">Aquimarina addita</name>
    <dbReference type="NCBI Taxonomy" id="870485"/>
    <lineage>
        <taxon>Bacteria</taxon>
        <taxon>Pseudomonadati</taxon>
        <taxon>Bacteroidota</taxon>
        <taxon>Flavobacteriia</taxon>
        <taxon>Flavobacteriales</taxon>
        <taxon>Flavobacteriaceae</taxon>
        <taxon>Aquimarina</taxon>
    </lineage>
</organism>
<accession>A0ABP6ULI3</accession>
<evidence type="ECO:0000313" key="1">
    <source>
        <dbReference type="EMBL" id="GAA3511157.1"/>
    </source>
</evidence>
<reference evidence="2" key="1">
    <citation type="journal article" date="2019" name="Int. J. Syst. Evol. Microbiol.">
        <title>The Global Catalogue of Microorganisms (GCM) 10K type strain sequencing project: providing services to taxonomists for standard genome sequencing and annotation.</title>
        <authorList>
            <consortium name="The Broad Institute Genomics Platform"/>
            <consortium name="The Broad Institute Genome Sequencing Center for Infectious Disease"/>
            <person name="Wu L."/>
            <person name="Ma J."/>
        </authorList>
    </citation>
    <scope>NUCLEOTIDE SEQUENCE [LARGE SCALE GENOMIC DNA]</scope>
    <source>
        <strain evidence="2">JCM 17106</strain>
    </source>
</reference>
<keyword evidence="2" id="KW-1185">Reference proteome</keyword>
<comment type="caution">
    <text evidence="1">The sequence shown here is derived from an EMBL/GenBank/DDBJ whole genome shotgun (WGS) entry which is preliminary data.</text>
</comment>
<evidence type="ECO:0000313" key="2">
    <source>
        <dbReference type="Proteomes" id="UP001500459"/>
    </source>
</evidence>
<gene>
    <name evidence="1" type="ORF">GCM10022393_26150</name>
</gene>